<dbReference type="PROSITE" id="PS50893">
    <property type="entry name" value="ABC_TRANSPORTER_2"/>
    <property type="match status" value="1"/>
</dbReference>
<keyword evidence="2" id="KW-0813">Transport</keyword>
<dbReference type="FunFam" id="3.40.50.300:FF:000056">
    <property type="entry name" value="Cell division ATP-binding protein FtsE"/>
    <property type="match status" value="1"/>
</dbReference>
<dbReference type="InterPro" id="IPR027417">
    <property type="entry name" value="P-loop_NTPase"/>
</dbReference>
<dbReference type="InterPro" id="IPR017871">
    <property type="entry name" value="ABC_transporter-like_CS"/>
</dbReference>
<dbReference type="PANTHER" id="PTHR43166:SF30">
    <property type="entry name" value="METHIONINE IMPORT ATP-BINDING PROTEIN METN"/>
    <property type="match status" value="1"/>
</dbReference>
<dbReference type="Gene3D" id="3.40.50.300">
    <property type="entry name" value="P-loop containing nucleotide triphosphate hydrolases"/>
    <property type="match status" value="1"/>
</dbReference>
<evidence type="ECO:0000256" key="3">
    <source>
        <dbReference type="ARBA" id="ARBA00022475"/>
    </source>
</evidence>
<evidence type="ECO:0000256" key="8">
    <source>
        <dbReference type="ARBA" id="ARBA00023136"/>
    </source>
</evidence>
<evidence type="ECO:0000256" key="6">
    <source>
        <dbReference type="ARBA" id="ARBA00022967"/>
    </source>
</evidence>
<keyword evidence="4" id="KW-0547">Nucleotide-binding</keyword>
<evidence type="ECO:0000256" key="10">
    <source>
        <dbReference type="ARBA" id="ARBA00063837"/>
    </source>
</evidence>
<dbReference type="SUPFAM" id="SSF55021">
    <property type="entry name" value="ACT-like"/>
    <property type="match status" value="1"/>
</dbReference>
<gene>
    <name evidence="12" type="ORF">IDM48_01965</name>
</gene>
<comment type="subunit">
    <text evidence="10">Homodimer. Forms a membrane-associated complex with FtsX.</text>
</comment>
<keyword evidence="6" id="KW-1278">Translocase</keyword>
<organism evidence="12 13">
    <name type="scientific">Rothia amarae</name>
    <dbReference type="NCBI Taxonomy" id="169480"/>
    <lineage>
        <taxon>Bacteria</taxon>
        <taxon>Bacillati</taxon>
        <taxon>Actinomycetota</taxon>
        <taxon>Actinomycetes</taxon>
        <taxon>Micrococcales</taxon>
        <taxon>Micrococcaceae</taxon>
        <taxon>Rothia</taxon>
    </lineage>
</organism>
<evidence type="ECO:0000313" key="13">
    <source>
        <dbReference type="Proteomes" id="UP000516421"/>
    </source>
</evidence>
<keyword evidence="3" id="KW-1003">Cell membrane</keyword>
<evidence type="ECO:0000256" key="4">
    <source>
        <dbReference type="ARBA" id="ARBA00022741"/>
    </source>
</evidence>
<protein>
    <submittedName>
        <fullName evidence="12">Methionine ABC transporter ATP-binding protein</fullName>
    </submittedName>
</protein>
<dbReference type="SUPFAM" id="SSF52540">
    <property type="entry name" value="P-loop containing nucleoside triphosphate hydrolases"/>
    <property type="match status" value="1"/>
</dbReference>
<dbReference type="InterPro" id="IPR045865">
    <property type="entry name" value="ACT-like_dom_sf"/>
</dbReference>
<dbReference type="SMART" id="SM00382">
    <property type="entry name" value="AAA"/>
    <property type="match status" value="1"/>
</dbReference>
<evidence type="ECO:0000256" key="7">
    <source>
        <dbReference type="ARBA" id="ARBA00022970"/>
    </source>
</evidence>
<keyword evidence="5 12" id="KW-0067">ATP-binding</keyword>
<dbReference type="PANTHER" id="PTHR43166">
    <property type="entry name" value="AMINO ACID IMPORT ATP-BINDING PROTEIN"/>
    <property type="match status" value="1"/>
</dbReference>
<evidence type="ECO:0000256" key="5">
    <source>
        <dbReference type="ARBA" id="ARBA00022840"/>
    </source>
</evidence>
<dbReference type="CDD" id="cd03258">
    <property type="entry name" value="ABC_MetN_methionine_transporter"/>
    <property type="match status" value="1"/>
</dbReference>
<dbReference type="KEGG" id="rama:IDM48_01965"/>
<dbReference type="InterPro" id="IPR018449">
    <property type="entry name" value="NIL_domain"/>
</dbReference>
<keyword evidence="7" id="KW-0029">Amino-acid transport</keyword>
<dbReference type="GO" id="GO:0006865">
    <property type="term" value="P:amino acid transport"/>
    <property type="evidence" value="ECO:0007669"/>
    <property type="project" value="UniProtKB-KW"/>
</dbReference>
<comment type="similarity">
    <text evidence="1">Belongs to the ABC transporter superfamily.</text>
</comment>
<evidence type="ECO:0000256" key="9">
    <source>
        <dbReference type="ARBA" id="ARBA00054718"/>
    </source>
</evidence>
<dbReference type="InterPro" id="IPR003593">
    <property type="entry name" value="AAA+_ATPase"/>
</dbReference>
<accession>A0A7H2BMM3</accession>
<feature type="domain" description="ABC transporter" evidence="11">
    <location>
        <begin position="2"/>
        <end position="241"/>
    </location>
</feature>
<dbReference type="GO" id="GO:0005886">
    <property type="term" value="C:plasma membrane"/>
    <property type="evidence" value="ECO:0007669"/>
    <property type="project" value="UniProtKB-ARBA"/>
</dbReference>
<evidence type="ECO:0000259" key="11">
    <source>
        <dbReference type="PROSITE" id="PS50893"/>
    </source>
</evidence>
<reference evidence="12 13" key="1">
    <citation type="submission" date="2020-09" db="EMBL/GenBank/DDBJ databases">
        <title>Investigation of environmental microbe.</title>
        <authorList>
            <person name="Ou Y."/>
            <person name="Kang Q."/>
        </authorList>
    </citation>
    <scope>NUCLEOTIDE SEQUENCE [LARGE SCALE GENOMIC DNA]</scope>
    <source>
        <strain evidence="12 13">KJZ-9</strain>
    </source>
</reference>
<dbReference type="Gene3D" id="3.30.70.260">
    <property type="match status" value="1"/>
</dbReference>
<keyword evidence="8" id="KW-0472">Membrane</keyword>
<name>A0A7H2BMM3_9MICC</name>
<dbReference type="InterPro" id="IPR050086">
    <property type="entry name" value="MetN_ABC_transporter-like"/>
</dbReference>
<evidence type="ECO:0000256" key="1">
    <source>
        <dbReference type="ARBA" id="ARBA00005417"/>
    </source>
</evidence>
<dbReference type="Pfam" id="PF00005">
    <property type="entry name" value="ABC_tran"/>
    <property type="match status" value="1"/>
</dbReference>
<comment type="function">
    <text evidence="9">Part of the ABC transporter FtsEX involved in cellular division. Has ATPase activity.</text>
</comment>
<dbReference type="Proteomes" id="UP000516421">
    <property type="component" value="Chromosome"/>
</dbReference>
<dbReference type="GO" id="GO:0016887">
    <property type="term" value="F:ATP hydrolysis activity"/>
    <property type="evidence" value="ECO:0007669"/>
    <property type="project" value="InterPro"/>
</dbReference>
<keyword evidence="13" id="KW-1185">Reference proteome</keyword>
<dbReference type="Pfam" id="PF09383">
    <property type="entry name" value="NIL"/>
    <property type="match status" value="1"/>
</dbReference>
<dbReference type="PROSITE" id="PS00211">
    <property type="entry name" value="ABC_TRANSPORTER_1"/>
    <property type="match status" value="1"/>
</dbReference>
<sequence length="338" mass="36665">MVVIENVSKVFKSGKENLTAVDNVSLTVRRGEIFAIIGYSGAGKSTLVRLINGLESVSEGTLTVAGHRISGQKESALREARQNIGMIFQQFNLMNSRTIAGNIEFPLKVAGWDKAKRRARVQEMLEFVGLGDRAKYYPDQLSGGQKQRVGIARALATSPSLLLADESTSALDPETTQEVLGLLKKVNDELGITVVVITHEMDVVSSIADRVAVMEKGKVVEMGNVYDVFSNPQTDVARRFVSTTVKQAPNAFEAAELKRRHRGYLVNIEITEGNTGIGKVLSYLGNRGVHFNIVQGGLETLQGKSYGNLTLELLGDITSLDAVVAELATVTTVKEVRS</sequence>
<dbReference type="EMBL" id="CP061538">
    <property type="protein sequence ID" value="QNV40919.1"/>
    <property type="molecule type" value="Genomic_DNA"/>
</dbReference>
<evidence type="ECO:0000256" key="2">
    <source>
        <dbReference type="ARBA" id="ARBA00022448"/>
    </source>
</evidence>
<proteinExistence type="inferred from homology"/>
<dbReference type="AlphaFoldDB" id="A0A7H2BMM3"/>
<dbReference type="GO" id="GO:0005524">
    <property type="term" value="F:ATP binding"/>
    <property type="evidence" value="ECO:0007669"/>
    <property type="project" value="UniProtKB-KW"/>
</dbReference>
<dbReference type="InterPro" id="IPR041701">
    <property type="entry name" value="MetN_ABC"/>
</dbReference>
<dbReference type="InterPro" id="IPR003439">
    <property type="entry name" value="ABC_transporter-like_ATP-bd"/>
</dbReference>
<evidence type="ECO:0000313" key="12">
    <source>
        <dbReference type="EMBL" id="QNV40919.1"/>
    </source>
</evidence>